<dbReference type="STRING" id="1328759.A0A5C2RY11"/>
<evidence type="ECO:0000256" key="5">
    <source>
        <dbReference type="ARBA" id="ARBA00022927"/>
    </source>
</evidence>
<protein>
    <recommendedName>
        <fullName evidence="3">Conserved oligomeric Golgi complex subunit 1</fullName>
    </recommendedName>
</protein>
<name>A0A5C2RY11_9APHY</name>
<evidence type="ECO:0000256" key="6">
    <source>
        <dbReference type="ARBA" id="ARBA00023034"/>
    </source>
</evidence>
<dbReference type="GO" id="GO:0006891">
    <property type="term" value="P:intra-Golgi vesicle-mediated transport"/>
    <property type="evidence" value="ECO:0007669"/>
    <property type="project" value="InterPro"/>
</dbReference>
<evidence type="ECO:0000313" key="10">
    <source>
        <dbReference type="Proteomes" id="UP000313359"/>
    </source>
</evidence>
<evidence type="ECO:0000256" key="4">
    <source>
        <dbReference type="ARBA" id="ARBA00022448"/>
    </source>
</evidence>
<dbReference type="InterPro" id="IPR033370">
    <property type="entry name" value="COG1"/>
</dbReference>
<dbReference type="PANTHER" id="PTHR31658">
    <property type="entry name" value="CONSERVED OLIGOMERIC GOLGI COMPLEX SUBUNIT 1"/>
    <property type="match status" value="1"/>
</dbReference>
<dbReference type="OrthoDB" id="46189at2759"/>
<keyword evidence="6" id="KW-0333">Golgi apparatus</keyword>
<dbReference type="EMBL" id="ML122292">
    <property type="protein sequence ID" value="RPD55909.1"/>
    <property type="molecule type" value="Genomic_DNA"/>
</dbReference>
<feature type="compositionally biased region" description="Low complexity" evidence="8">
    <location>
        <begin position="47"/>
        <end position="57"/>
    </location>
</feature>
<feature type="region of interest" description="Disordered" evidence="8">
    <location>
        <begin position="1"/>
        <end position="59"/>
    </location>
</feature>
<proteinExistence type="inferred from homology"/>
<dbReference type="PANTHER" id="PTHR31658:SF0">
    <property type="entry name" value="CONSERVED OLIGOMERIC GOLGI COMPLEX SUBUNIT 1"/>
    <property type="match status" value="1"/>
</dbReference>
<evidence type="ECO:0000313" key="9">
    <source>
        <dbReference type="EMBL" id="RPD55909.1"/>
    </source>
</evidence>
<evidence type="ECO:0000256" key="1">
    <source>
        <dbReference type="ARBA" id="ARBA00004395"/>
    </source>
</evidence>
<evidence type="ECO:0000256" key="3">
    <source>
        <dbReference type="ARBA" id="ARBA00020978"/>
    </source>
</evidence>
<keyword evidence="5" id="KW-0653">Protein transport</keyword>
<keyword evidence="10" id="KW-1185">Reference proteome</keyword>
<organism evidence="9 10">
    <name type="scientific">Lentinus tigrinus ALCF2SS1-6</name>
    <dbReference type="NCBI Taxonomy" id="1328759"/>
    <lineage>
        <taxon>Eukaryota</taxon>
        <taxon>Fungi</taxon>
        <taxon>Dikarya</taxon>
        <taxon>Basidiomycota</taxon>
        <taxon>Agaricomycotina</taxon>
        <taxon>Agaricomycetes</taxon>
        <taxon>Polyporales</taxon>
        <taxon>Polyporaceae</taxon>
        <taxon>Lentinus</taxon>
    </lineage>
</organism>
<dbReference type="GO" id="GO:0017119">
    <property type="term" value="C:Golgi transport complex"/>
    <property type="evidence" value="ECO:0007669"/>
    <property type="project" value="InterPro"/>
</dbReference>
<dbReference type="GO" id="GO:0015031">
    <property type="term" value="P:protein transport"/>
    <property type="evidence" value="ECO:0007669"/>
    <property type="project" value="UniProtKB-KW"/>
</dbReference>
<evidence type="ECO:0000256" key="8">
    <source>
        <dbReference type="SAM" id="MobiDB-lite"/>
    </source>
</evidence>
<evidence type="ECO:0000256" key="7">
    <source>
        <dbReference type="ARBA" id="ARBA00023136"/>
    </source>
</evidence>
<dbReference type="AlphaFoldDB" id="A0A5C2RY11"/>
<dbReference type="Proteomes" id="UP000313359">
    <property type="component" value="Unassembled WGS sequence"/>
</dbReference>
<dbReference type="Pfam" id="PF08700">
    <property type="entry name" value="VPS51_Exo84_N"/>
    <property type="match status" value="1"/>
</dbReference>
<comment type="similarity">
    <text evidence="2">Belongs to the COG1 family.</text>
</comment>
<keyword evidence="7" id="KW-0472">Membrane</keyword>
<reference evidence="9" key="1">
    <citation type="journal article" date="2018" name="Genome Biol. Evol.">
        <title>Genomics and development of Lentinus tigrinus, a white-rot wood-decaying mushroom with dimorphic fruiting bodies.</title>
        <authorList>
            <person name="Wu B."/>
            <person name="Xu Z."/>
            <person name="Knudson A."/>
            <person name="Carlson A."/>
            <person name="Chen N."/>
            <person name="Kovaka S."/>
            <person name="LaButti K."/>
            <person name="Lipzen A."/>
            <person name="Pennachio C."/>
            <person name="Riley R."/>
            <person name="Schakwitz W."/>
            <person name="Umezawa K."/>
            <person name="Ohm R.A."/>
            <person name="Grigoriev I.V."/>
            <person name="Nagy L.G."/>
            <person name="Gibbons J."/>
            <person name="Hibbett D."/>
        </authorList>
    </citation>
    <scope>NUCLEOTIDE SEQUENCE [LARGE SCALE GENOMIC DNA]</scope>
    <source>
        <strain evidence="9">ALCF2SS1-6</strain>
    </source>
</reference>
<sequence length="915" mass="101476">MFRRPSSASVGLPTSPEHSLYDGLHNGHAHSVTPKRPPTKLADTTLRRPSARSASSSQKLDVLANLSDVDPDELFTRHTVSEVKTVQQRLRADADAKQEELRLMVGERYRDLLQASTSILGLAKSSKHVLEALDEMRDTVHAISPVRPPKRAATGEEADKHLHALQSLSAHMKLLLDAPEHLWRLMEKKAYLKAAWLFLLARVVHRALSQEEDDQSWQAYGIDVMDQMPLVQRQWDTITPFRSQISHRATLSLREATSSPGEVCATLLTLHLLESRPLPETLVIYLAQRTKTLSSMLTRNASTSANGNAKSNGKGLHRPRKVAVRETKQKAQAVLDAISRTVSTARTTFADGNSPSLMKLALQFFQTPTDNPETLPPELQLTTQTLLTSLPSSSHFALLPQSIRTYKPYIDGAAVTTLTLLPQLRDRLESWFKKAVQDARGAVTDWFSDLSSVREVWEVRNTLLAWLDATEGLESLERLQLQLFINEACQHRATSVWNGALDGLDSSFRNVIASATTAVESEPGMHPYDVQPIEHLFHPPSLPTMLQSSAHSNTAAAQFMKYKSSLRQQLNGRTPLLEKILSTLECHASELHQDLATMLTSDRSSSDVIERMSSSYRADAEALGEKICDVLDHAAANEGSSDESSPRLGSSSTRSVLVARVCQELASSSDFFVRVGCGPTSVEAFRQRLSSLHLKLMEGWQENTVARIFEDYIGGRMAQDSARDSVVSSIPSPTLLQALLSLSSEMQRLGVCLEDDRRQEQAGSALRRFITTYLDRLPSGPATLPSTDLQQLRDLAFLQRLQQYWGDDNAGLSDHIDQCISQRREVLTDHNAPPQSDLINITRDYLSRTQILLAGLLPSHPLRGSQHTPPPKAEKPSTLLLYGTPSVEQRFEPALELIKPPQRFGLLLVGGATIR</sequence>
<keyword evidence="4" id="KW-0813">Transport</keyword>
<evidence type="ECO:0000256" key="2">
    <source>
        <dbReference type="ARBA" id="ARBA00006653"/>
    </source>
</evidence>
<accession>A0A5C2RY11</accession>
<gene>
    <name evidence="9" type="ORF">L227DRAFT_509454</name>
</gene>
<dbReference type="GO" id="GO:0000139">
    <property type="term" value="C:Golgi membrane"/>
    <property type="evidence" value="ECO:0007669"/>
    <property type="project" value="UniProtKB-SubCell"/>
</dbReference>
<comment type="subcellular location">
    <subcellularLocation>
        <location evidence="1">Golgi apparatus membrane</location>
        <topology evidence="1">Peripheral membrane protein</topology>
    </subcellularLocation>
</comment>